<protein>
    <submittedName>
        <fullName evidence="13">Cytochrome c</fullName>
    </submittedName>
</protein>
<feature type="domain" description="Cytochrome c" evidence="12">
    <location>
        <begin position="25"/>
        <end position="130"/>
    </location>
</feature>
<dbReference type="PIRSF" id="PIRSF000018">
    <property type="entry name" value="Mb_ADH_cyt_c"/>
    <property type="match status" value="1"/>
</dbReference>
<organism evidence="13 14">
    <name type="scientific">Shewanella electrica</name>
    <dbReference type="NCBI Taxonomy" id="515560"/>
    <lineage>
        <taxon>Bacteria</taxon>
        <taxon>Pseudomonadati</taxon>
        <taxon>Pseudomonadota</taxon>
        <taxon>Gammaproteobacteria</taxon>
        <taxon>Alteromonadales</taxon>
        <taxon>Shewanellaceae</taxon>
        <taxon>Shewanella</taxon>
    </lineage>
</organism>
<keyword evidence="7 9" id="KW-0408">Iron</keyword>
<dbReference type="PANTHER" id="PTHR35008">
    <property type="entry name" value="BLL4482 PROTEIN-RELATED"/>
    <property type="match status" value="1"/>
</dbReference>
<comment type="subcellular location">
    <subcellularLocation>
        <location evidence="1">Cell membrane</location>
    </subcellularLocation>
</comment>
<evidence type="ECO:0000256" key="5">
    <source>
        <dbReference type="ARBA" id="ARBA00022729"/>
    </source>
</evidence>
<evidence type="ECO:0000256" key="7">
    <source>
        <dbReference type="ARBA" id="ARBA00023004"/>
    </source>
</evidence>
<keyword evidence="10" id="KW-0812">Transmembrane</keyword>
<evidence type="ECO:0000259" key="12">
    <source>
        <dbReference type="PROSITE" id="PS51007"/>
    </source>
</evidence>
<dbReference type="PROSITE" id="PS51007">
    <property type="entry name" value="CYTC"/>
    <property type="match status" value="3"/>
</dbReference>
<dbReference type="InterPro" id="IPR009056">
    <property type="entry name" value="Cyt_c-like_dom"/>
</dbReference>
<dbReference type="InterPro" id="IPR036909">
    <property type="entry name" value="Cyt_c-like_dom_sf"/>
</dbReference>
<dbReference type="Gene3D" id="1.10.760.10">
    <property type="entry name" value="Cytochrome c-like domain"/>
    <property type="match status" value="3"/>
</dbReference>
<sequence>MKFSSTLLFAAGLVSASVMADDAHDLISKGQYLATAADCAACHNGTDEQRSAFAGGYTIDSPMGKIIASNITPSKQFGIGNYTEQQFADALRKGIAADGSHLYPAMPYTAYQGLTDADVKALYAYFMQGVRAVDKAPTEKTELAFPFSVRQAMFGWNLLYTDAKPFEAPQGMAANVAHGKYLSDVLAHCGTCHTPRNAMMAEDNSQYLAGAALGGWYAPNITSDKESGIGNWSQQQLEQYLKTGSVPNLSQAGGPMAEAVEHSFRFLTDSDIRDIAAYIKQVPAISTATAKVRANATPALTNINEVITGQGEQKTLADSSTVDGAKLYDNACASCHGRNGQGTADHFYPSLTSNTAVTAALPNNLVMAISHGLSRKGNDVDVLMPAFGRDMSDAQIAAVSNYVRLHFGNIDDGLTAKDVASITSGGPAPFLVRYINLLMALGAIIVLAVLFALFRRKKH</sequence>
<evidence type="ECO:0000256" key="11">
    <source>
        <dbReference type="SAM" id="SignalP"/>
    </source>
</evidence>
<name>A0ABT2FF37_9GAMM</name>
<evidence type="ECO:0000256" key="3">
    <source>
        <dbReference type="ARBA" id="ARBA00022617"/>
    </source>
</evidence>
<keyword evidence="2" id="KW-1003">Cell membrane</keyword>
<comment type="caution">
    <text evidence="13">The sequence shown here is derived from an EMBL/GenBank/DDBJ whole genome shotgun (WGS) entry which is preliminary data.</text>
</comment>
<dbReference type="SUPFAM" id="SSF46626">
    <property type="entry name" value="Cytochrome c"/>
    <property type="match status" value="3"/>
</dbReference>
<reference evidence="13 14" key="1">
    <citation type="submission" date="2022-02" db="EMBL/GenBank/DDBJ databases">
        <authorList>
            <person name="Zhuang L."/>
        </authorList>
    </citation>
    <scope>NUCLEOTIDE SEQUENCE [LARGE SCALE GENOMIC DNA]</scope>
    <source>
        <strain evidence="13 14">C32</strain>
    </source>
</reference>
<keyword evidence="4 9" id="KW-0479">Metal-binding</keyword>
<feature type="transmembrane region" description="Helical" evidence="10">
    <location>
        <begin position="434"/>
        <end position="454"/>
    </location>
</feature>
<keyword evidence="14" id="KW-1185">Reference proteome</keyword>
<keyword evidence="3 9" id="KW-0349">Heme</keyword>
<gene>
    <name evidence="13" type="ORF">L9G74_00355</name>
</gene>
<evidence type="ECO:0000256" key="8">
    <source>
        <dbReference type="ARBA" id="ARBA00023136"/>
    </source>
</evidence>
<feature type="domain" description="Cytochrome c" evidence="12">
    <location>
        <begin position="174"/>
        <end position="283"/>
    </location>
</feature>
<evidence type="ECO:0000256" key="2">
    <source>
        <dbReference type="ARBA" id="ARBA00022475"/>
    </source>
</evidence>
<keyword evidence="10" id="KW-1133">Transmembrane helix</keyword>
<dbReference type="InterPro" id="IPR051459">
    <property type="entry name" value="Cytochrome_c-type_DH"/>
</dbReference>
<feature type="chain" id="PRO_5045720887" evidence="11">
    <location>
        <begin position="21"/>
        <end position="459"/>
    </location>
</feature>
<keyword evidence="8 10" id="KW-0472">Membrane</keyword>
<evidence type="ECO:0000256" key="6">
    <source>
        <dbReference type="ARBA" id="ARBA00022737"/>
    </source>
</evidence>
<reference evidence="14" key="2">
    <citation type="submission" date="2023-07" db="EMBL/GenBank/DDBJ databases">
        <title>Shewanella mangrovi sp. nov., an acetaldehyde- degrading bacterium isolated from mangrove sediment.</title>
        <authorList>
            <person name="Liu Y."/>
        </authorList>
    </citation>
    <scope>NUCLEOTIDE SEQUENCE [LARGE SCALE GENOMIC DNA]</scope>
    <source>
        <strain evidence="14">C32</strain>
    </source>
</reference>
<accession>A0ABT2FF37</accession>
<dbReference type="EMBL" id="JAKOGG010000001">
    <property type="protein sequence ID" value="MCS4554885.1"/>
    <property type="molecule type" value="Genomic_DNA"/>
</dbReference>
<evidence type="ECO:0000256" key="1">
    <source>
        <dbReference type="ARBA" id="ARBA00004236"/>
    </source>
</evidence>
<evidence type="ECO:0000313" key="13">
    <source>
        <dbReference type="EMBL" id="MCS4554885.1"/>
    </source>
</evidence>
<keyword evidence="6" id="KW-0677">Repeat</keyword>
<feature type="signal peptide" evidence="11">
    <location>
        <begin position="1"/>
        <end position="20"/>
    </location>
</feature>
<keyword evidence="5 11" id="KW-0732">Signal</keyword>
<dbReference type="Proteomes" id="UP001201549">
    <property type="component" value="Unassembled WGS sequence"/>
</dbReference>
<dbReference type="Pfam" id="PF00034">
    <property type="entry name" value="Cytochrom_C"/>
    <property type="match status" value="3"/>
</dbReference>
<feature type="domain" description="Cytochrome c" evidence="12">
    <location>
        <begin position="319"/>
        <end position="407"/>
    </location>
</feature>
<dbReference type="PANTHER" id="PTHR35008:SF8">
    <property type="entry name" value="ALCOHOL DEHYDROGENASE CYTOCHROME C SUBUNIT"/>
    <property type="match status" value="1"/>
</dbReference>
<dbReference type="RefSeq" id="WP_238894189.1">
    <property type="nucleotide sequence ID" value="NZ_JAKOGG010000001.1"/>
</dbReference>
<evidence type="ECO:0000256" key="10">
    <source>
        <dbReference type="SAM" id="Phobius"/>
    </source>
</evidence>
<dbReference type="InterPro" id="IPR014353">
    <property type="entry name" value="Membr-bd_ADH_cyt_c"/>
</dbReference>
<evidence type="ECO:0000256" key="4">
    <source>
        <dbReference type="ARBA" id="ARBA00022723"/>
    </source>
</evidence>
<evidence type="ECO:0000313" key="14">
    <source>
        <dbReference type="Proteomes" id="UP001201549"/>
    </source>
</evidence>
<proteinExistence type="predicted"/>
<evidence type="ECO:0000256" key="9">
    <source>
        <dbReference type="PROSITE-ProRule" id="PRU00433"/>
    </source>
</evidence>